<feature type="transmembrane region" description="Helical" evidence="8">
    <location>
        <begin position="230"/>
        <end position="247"/>
    </location>
</feature>
<dbReference type="EMBL" id="JBGJLR010000013">
    <property type="protein sequence ID" value="MEZ2740118.1"/>
    <property type="molecule type" value="Genomic_DNA"/>
</dbReference>
<protein>
    <recommendedName>
        <fullName evidence="8">Probable membrane transporter protein</fullName>
    </recommendedName>
</protein>
<comment type="caution">
    <text evidence="9">The sequence shown here is derived from an EMBL/GenBank/DDBJ whole genome shotgun (WGS) entry which is preliminary data.</text>
</comment>
<gene>
    <name evidence="9" type="ORF">ACBP88_11795</name>
</gene>
<feature type="transmembrane region" description="Helical" evidence="8">
    <location>
        <begin position="42"/>
        <end position="64"/>
    </location>
</feature>
<evidence type="ECO:0000256" key="3">
    <source>
        <dbReference type="ARBA" id="ARBA00022448"/>
    </source>
</evidence>
<comment type="subcellular location">
    <subcellularLocation>
        <location evidence="1 8">Cell membrane</location>
        <topology evidence="1 8">Multi-pass membrane protein</topology>
    </subcellularLocation>
</comment>
<dbReference type="RefSeq" id="WP_370892830.1">
    <property type="nucleotide sequence ID" value="NZ_JBGJLR010000013.1"/>
</dbReference>
<evidence type="ECO:0000256" key="7">
    <source>
        <dbReference type="ARBA" id="ARBA00023136"/>
    </source>
</evidence>
<evidence type="ECO:0000256" key="2">
    <source>
        <dbReference type="ARBA" id="ARBA00009142"/>
    </source>
</evidence>
<keyword evidence="5 8" id="KW-0812">Transmembrane</keyword>
<feature type="transmembrane region" description="Helical" evidence="8">
    <location>
        <begin position="170"/>
        <end position="189"/>
    </location>
</feature>
<dbReference type="PANTHER" id="PTHR30269">
    <property type="entry name" value="TRANSMEMBRANE PROTEIN YFCA"/>
    <property type="match status" value="1"/>
</dbReference>
<feature type="transmembrane region" description="Helical" evidence="8">
    <location>
        <begin position="76"/>
        <end position="98"/>
    </location>
</feature>
<keyword evidence="3" id="KW-0813">Transport</keyword>
<feature type="transmembrane region" description="Helical" evidence="8">
    <location>
        <begin position="7"/>
        <end position="36"/>
    </location>
</feature>
<keyword evidence="6 8" id="KW-1133">Transmembrane helix</keyword>
<accession>A0ABV4IE54</accession>
<dbReference type="Proteomes" id="UP001567350">
    <property type="component" value="Unassembled WGS sequence"/>
</dbReference>
<evidence type="ECO:0000256" key="8">
    <source>
        <dbReference type="RuleBase" id="RU363041"/>
    </source>
</evidence>
<keyword evidence="4 8" id="KW-1003">Cell membrane</keyword>
<organism evidence="9 10">
    <name type="scientific">Comamonas jiangduensis</name>
    <dbReference type="NCBI Taxonomy" id="1194168"/>
    <lineage>
        <taxon>Bacteria</taxon>
        <taxon>Pseudomonadati</taxon>
        <taxon>Pseudomonadota</taxon>
        <taxon>Betaproteobacteria</taxon>
        <taxon>Burkholderiales</taxon>
        <taxon>Comamonadaceae</taxon>
        <taxon>Comamonas</taxon>
    </lineage>
</organism>
<evidence type="ECO:0000313" key="10">
    <source>
        <dbReference type="Proteomes" id="UP001567350"/>
    </source>
</evidence>
<feature type="transmembrane region" description="Helical" evidence="8">
    <location>
        <begin position="104"/>
        <end position="122"/>
    </location>
</feature>
<sequence>MDVEWGTYGWLIGVVVLASACQNLTGFAFGLIFVGLAGALHLMPIADAANVAGLLSLVNGLVYLRSHPFEPRWDLLKPILASSLLGVLGGLALLHWLSGDSVRVLRMLLGVTIMACAVMLLLQKQQRATLSGKLANWVAGLLSGLLGGLFSTSGPPMVYHLYRQPLSPVLVRQCLMVMFLANVVLRLGIVIPAGELSLSSLITAAVAVPVVAGVTWLLVKFPPPLSTRMLQWMVCSLLLIAGVSMLLS</sequence>
<reference evidence="9 10" key="1">
    <citation type="submission" date="2024-08" db="EMBL/GenBank/DDBJ databases">
        <authorList>
            <person name="Feng Z."/>
            <person name="Ronholm J."/>
        </authorList>
    </citation>
    <scope>NUCLEOTIDE SEQUENCE [LARGE SCALE GENOMIC DNA]</scope>
    <source>
        <strain evidence="9 10">4-AB0-8</strain>
    </source>
</reference>
<name>A0ABV4IE54_9BURK</name>
<evidence type="ECO:0000313" key="9">
    <source>
        <dbReference type="EMBL" id="MEZ2740118.1"/>
    </source>
</evidence>
<evidence type="ECO:0000256" key="5">
    <source>
        <dbReference type="ARBA" id="ARBA00022692"/>
    </source>
</evidence>
<keyword evidence="10" id="KW-1185">Reference proteome</keyword>
<dbReference type="PANTHER" id="PTHR30269:SF37">
    <property type="entry name" value="MEMBRANE TRANSPORTER PROTEIN"/>
    <property type="match status" value="1"/>
</dbReference>
<comment type="similarity">
    <text evidence="2 8">Belongs to the 4-toluene sulfonate uptake permease (TSUP) (TC 2.A.102) family.</text>
</comment>
<evidence type="ECO:0000256" key="6">
    <source>
        <dbReference type="ARBA" id="ARBA00022989"/>
    </source>
</evidence>
<proteinExistence type="inferred from homology"/>
<dbReference type="Pfam" id="PF01925">
    <property type="entry name" value="TauE"/>
    <property type="match status" value="1"/>
</dbReference>
<keyword evidence="7 8" id="KW-0472">Membrane</keyword>
<dbReference type="InterPro" id="IPR002781">
    <property type="entry name" value="TM_pro_TauE-like"/>
</dbReference>
<evidence type="ECO:0000256" key="1">
    <source>
        <dbReference type="ARBA" id="ARBA00004651"/>
    </source>
</evidence>
<feature type="transmembrane region" description="Helical" evidence="8">
    <location>
        <begin position="196"/>
        <end position="218"/>
    </location>
</feature>
<dbReference type="InterPro" id="IPR052017">
    <property type="entry name" value="TSUP"/>
</dbReference>
<evidence type="ECO:0000256" key="4">
    <source>
        <dbReference type="ARBA" id="ARBA00022475"/>
    </source>
</evidence>
<feature type="transmembrane region" description="Helical" evidence="8">
    <location>
        <begin position="134"/>
        <end position="150"/>
    </location>
</feature>